<accession>A0ABU6IE50</accession>
<protein>
    <recommendedName>
        <fullName evidence="1">LexA repressor DNA-binding domain-containing protein</fullName>
    </recommendedName>
</protein>
<keyword evidence="3" id="KW-1185">Reference proteome</keyword>
<gene>
    <name evidence="2" type="ORF">VOF76_27635</name>
</gene>
<dbReference type="EMBL" id="JAYMCU010000432">
    <property type="protein sequence ID" value="MEC3939870.1"/>
    <property type="molecule type" value="Genomic_DNA"/>
</dbReference>
<dbReference type="InterPro" id="IPR050077">
    <property type="entry name" value="LexA_repressor"/>
</dbReference>
<dbReference type="PANTHER" id="PTHR33516:SF2">
    <property type="entry name" value="LEXA REPRESSOR-RELATED"/>
    <property type="match status" value="1"/>
</dbReference>
<feature type="domain" description="LexA repressor DNA-binding" evidence="1">
    <location>
        <begin position="4"/>
        <end position="67"/>
    </location>
</feature>
<dbReference type="InterPro" id="IPR036390">
    <property type="entry name" value="WH_DNA-bd_sf"/>
</dbReference>
<evidence type="ECO:0000259" key="1">
    <source>
        <dbReference type="Pfam" id="PF01726"/>
    </source>
</evidence>
<organism evidence="2 3">
    <name type="scientific">Leclercia adecarboxylata</name>
    <dbReference type="NCBI Taxonomy" id="83655"/>
    <lineage>
        <taxon>Bacteria</taxon>
        <taxon>Pseudomonadati</taxon>
        <taxon>Pseudomonadota</taxon>
        <taxon>Gammaproteobacteria</taxon>
        <taxon>Enterobacterales</taxon>
        <taxon>Enterobacteriaceae</taxon>
        <taxon>Leclercia</taxon>
    </lineage>
</organism>
<reference evidence="2 3" key="1">
    <citation type="submission" date="2024-01" db="EMBL/GenBank/DDBJ databases">
        <title>Comparative Genomics of Leclercia adecarboxylata Strains Isolated from Several Sources.</title>
        <authorList>
            <person name="Yescas-Zazueta V."/>
            <person name="Balbuena-Alonso M.G."/>
            <person name="Valencia D."/>
            <person name="Mendez-Pfeiffer P.A."/>
            <person name="Ballesteros-Monrreal M.G."/>
            <person name="Rocha-Gracia R.D.C."/>
            <person name="Barrios-Villa E."/>
        </authorList>
    </citation>
    <scope>NUCLEOTIDE SEQUENCE [LARGE SCALE GENOMIC DNA]</scope>
    <source>
        <strain evidence="2 3">33MEM</strain>
    </source>
</reference>
<dbReference type="RefSeq" id="WP_114317004.1">
    <property type="nucleotide sequence ID" value="NZ_CBCYJT010000036.1"/>
</dbReference>
<dbReference type="SUPFAM" id="SSF46785">
    <property type="entry name" value="Winged helix' DNA-binding domain"/>
    <property type="match status" value="1"/>
</dbReference>
<dbReference type="PANTHER" id="PTHR33516">
    <property type="entry name" value="LEXA REPRESSOR"/>
    <property type="match status" value="1"/>
</dbReference>
<evidence type="ECO:0000313" key="2">
    <source>
        <dbReference type="EMBL" id="MEC3939870.1"/>
    </source>
</evidence>
<evidence type="ECO:0000313" key="3">
    <source>
        <dbReference type="Proteomes" id="UP001357437"/>
    </source>
</evidence>
<name>A0ABU6IE50_9ENTR</name>
<dbReference type="Proteomes" id="UP001357437">
    <property type="component" value="Unassembled WGS sequence"/>
</dbReference>
<dbReference type="Gene3D" id="1.10.10.10">
    <property type="entry name" value="Winged helix-like DNA-binding domain superfamily/Winged helix DNA-binding domain"/>
    <property type="match status" value="1"/>
</dbReference>
<sequence>MVNKLLTVRQQEVFDLLVKYQSEHGYPPTISELSRLMGVVSPNAAALQLRALQRKEAITIVPGAHRGIKINSQTSQLIPEGK</sequence>
<comment type="caution">
    <text evidence="2">The sequence shown here is derived from an EMBL/GenBank/DDBJ whole genome shotgun (WGS) entry which is preliminary data.</text>
</comment>
<dbReference type="InterPro" id="IPR036388">
    <property type="entry name" value="WH-like_DNA-bd_sf"/>
</dbReference>
<proteinExistence type="predicted"/>
<dbReference type="InterPro" id="IPR006199">
    <property type="entry name" value="LexA_DNA-bd_dom"/>
</dbReference>
<dbReference type="Pfam" id="PF01726">
    <property type="entry name" value="LexA_DNA_bind"/>
    <property type="match status" value="1"/>
</dbReference>